<dbReference type="EMBL" id="GECU01036172">
    <property type="protein sequence ID" value="JAS71534.1"/>
    <property type="molecule type" value="Transcribed_RNA"/>
</dbReference>
<gene>
    <name evidence="1" type="ORF">g.59405</name>
</gene>
<reference evidence="1" key="1">
    <citation type="submission" date="2015-11" db="EMBL/GenBank/DDBJ databases">
        <title>De novo transcriptome assembly of four potential Pierce s Disease insect vectors from Arizona vineyards.</title>
        <authorList>
            <person name="Tassone E.E."/>
        </authorList>
    </citation>
    <scope>NUCLEOTIDE SEQUENCE</scope>
</reference>
<name>A0A1B6HA55_9HEMI</name>
<feature type="non-terminal residue" evidence="1">
    <location>
        <position position="1"/>
    </location>
</feature>
<accession>A0A1B6HA55</accession>
<organism evidence="1">
    <name type="scientific">Homalodisca liturata</name>
    <dbReference type="NCBI Taxonomy" id="320908"/>
    <lineage>
        <taxon>Eukaryota</taxon>
        <taxon>Metazoa</taxon>
        <taxon>Ecdysozoa</taxon>
        <taxon>Arthropoda</taxon>
        <taxon>Hexapoda</taxon>
        <taxon>Insecta</taxon>
        <taxon>Pterygota</taxon>
        <taxon>Neoptera</taxon>
        <taxon>Paraneoptera</taxon>
        <taxon>Hemiptera</taxon>
        <taxon>Auchenorrhyncha</taxon>
        <taxon>Membracoidea</taxon>
        <taxon>Cicadellidae</taxon>
        <taxon>Cicadellinae</taxon>
        <taxon>Proconiini</taxon>
        <taxon>Homalodisca</taxon>
    </lineage>
</organism>
<dbReference type="AlphaFoldDB" id="A0A1B6HA55"/>
<feature type="non-terminal residue" evidence="1">
    <location>
        <position position="104"/>
    </location>
</feature>
<protein>
    <submittedName>
        <fullName evidence="1">Uncharacterized protein</fullName>
    </submittedName>
</protein>
<evidence type="ECO:0000313" key="1">
    <source>
        <dbReference type="EMBL" id="JAS71534.1"/>
    </source>
</evidence>
<proteinExistence type="predicted"/>
<sequence length="104" mass="12089">DTKGPEHDSFKYRVSKLREESPANCYSMSSELSADAIDRQATFEKRIIEGLAKIHEEQPDNSQLQEKIDIAKRRLYHLEMERPNCRDGKYSDFEKISGRLILSV</sequence>